<dbReference type="HOGENOM" id="CLU_012743_0_0_1"/>
<gene>
    <name evidence="3" type="ORF">CNAG_07739</name>
</gene>
<feature type="transmembrane region" description="Helical" evidence="2">
    <location>
        <begin position="571"/>
        <end position="589"/>
    </location>
</feature>
<dbReference type="GeneID" id="23890559"/>
<sequence>MFTPLSKGSERAQDQLWDNSSPRKTRIRPLLSSVPKSHAGSGLVSGFISGSGPSSSSISGDFGLRTSLPVPPTAVSRCAGSSRKGVGGEGMKDGGDGKVSRDGQGRGTHGMVGKGIRRGRGTTPLPGRRRRSFSSRSTGAGTGAGRGTKSRYNRTLSSAWAEAGSGTGDANGTGTEMEEEEETLLSLFFQPRRERVEGWMDSFWKRHAVLVVVPCLIVWIWLAVPFPVSDPFKDDPFPEIPSWPKRPQNGGGQDESGGNLAFPINPRKGGEQGDGMSLPLDVNFYFFLFWYFGMYLAVALFFITNLFSLYRLNWWPSRLGGKLSYALSWSLTLLIGLLAHHLDLFYLRKRWNGRDPGGDDVEWERKTFWVVLSFVAMLMPAVACFSKLKRDKRHTYRHPLPAVYQTFFGQAFSRRFPASWVRFLWFMTSLAIASFSLIAGQAYASLFLTTLPHTSLDAGTWVWSWVIAVQLLAQLSFFILGAKVRSRALLFIYRLFFQLVYHVFYRNLFARLRSPTQFATVQLLSSISTILIFPIQMSRPWHRLLQIVIGCPNSWEEHVENVAMGFYCRGLAQNVTMVGFLGWLSILHFGPNSQLYPFFRFHPTPEDPYTFPMTFIASCAIWSSELFSSFIARQIMSYAFGVNVSQIGIDEMKDYPELVPACGWASVHVSMNILLFLIKLNFR</sequence>
<proteinExistence type="predicted"/>
<keyword evidence="2" id="KW-0812">Transmembrane</keyword>
<keyword evidence="2" id="KW-0472">Membrane</keyword>
<keyword evidence="4" id="KW-1185">Reference proteome</keyword>
<feature type="region of interest" description="Disordered" evidence="1">
    <location>
        <begin position="239"/>
        <end position="265"/>
    </location>
</feature>
<feature type="transmembrane region" description="Helical" evidence="2">
    <location>
        <begin position="460"/>
        <end position="481"/>
    </location>
</feature>
<dbReference type="OrthoDB" id="5541877at2759"/>
<evidence type="ECO:0000256" key="2">
    <source>
        <dbReference type="SAM" id="Phobius"/>
    </source>
</evidence>
<dbReference type="Proteomes" id="UP000010091">
    <property type="component" value="Chromosome 8"/>
</dbReference>
<feature type="transmembrane region" description="Helical" evidence="2">
    <location>
        <begin position="423"/>
        <end position="448"/>
    </location>
</feature>
<dbReference type="KEGG" id="cng:CNAG_07739"/>
<dbReference type="RefSeq" id="XP_012050979.1">
    <property type="nucleotide sequence ID" value="XM_012195589.1"/>
</dbReference>
<accession>J9VVT5</accession>
<name>J9VVT5_CRYN9</name>
<feature type="transmembrane region" description="Helical" evidence="2">
    <location>
        <begin position="208"/>
        <end position="228"/>
    </location>
</feature>
<dbReference type="PANTHER" id="PTHR40467">
    <property type="match status" value="1"/>
</dbReference>
<evidence type="ECO:0000256" key="1">
    <source>
        <dbReference type="SAM" id="MobiDB-lite"/>
    </source>
</evidence>
<organism evidence="3 4">
    <name type="scientific">Cryptococcus neoformans (strain H99 / ATCC 208821 / CBS 10515 / FGSC 9487)</name>
    <name type="common">Cryptococcus neoformans var. grubii serotype A</name>
    <dbReference type="NCBI Taxonomy" id="235443"/>
    <lineage>
        <taxon>Eukaryota</taxon>
        <taxon>Fungi</taxon>
        <taxon>Dikarya</taxon>
        <taxon>Basidiomycota</taxon>
        <taxon>Agaricomycotina</taxon>
        <taxon>Tremellomycetes</taxon>
        <taxon>Tremellales</taxon>
        <taxon>Cryptococcaceae</taxon>
        <taxon>Cryptococcus</taxon>
        <taxon>Cryptococcus neoformans species complex</taxon>
    </lineage>
</organism>
<feature type="transmembrane region" description="Helical" evidence="2">
    <location>
        <begin position="325"/>
        <end position="347"/>
    </location>
</feature>
<protein>
    <recommendedName>
        <fullName evidence="5">Transmembrane protein</fullName>
    </recommendedName>
</protein>
<feature type="region of interest" description="Disordered" evidence="1">
    <location>
        <begin position="69"/>
        <end position="152"/>
    </location>
</feature>
<feature type="transmembrane region" description="Helical" evidence="2">
    <location>
        <begin position="367"/>
        <end position="388"/>
    </location>
</feature>
<reference evidence="3 4" key="1">
    <citation type="journal article" date="2014" name="PLoS Genet.">
        <title>Analysis of the genome and transcriptome of Cryptococcus neoformans var. grubii reveals complex RNA expression and microevolution leading to virulence attenuation.</title>
        <authorList>
            <person name="Janbon G."/>
            <person name="Ormerod K.L."/>
            <person name="Paulet D."/>
            <person name="Byrnes E.J.III."/>
            <person name="Yadav V."/>
            <person name="Chatterjee G."/>
            <person name="Mullapudi N."/>
            <person name="Hon C.C."/>
            <person name="Billmyre R.B."/>
            <person name="Brunel F."/>
            <person name="Bahn Y.S."/>
            <person name="Chen W."/>
            <person name="Chen Y."/>
            <person name="Chow E.W."/>
            <person name="Coppee J.Y."/>
            <person name="Floyd-Averette A."/>
            <person name="Gaillardin C."/>
            <person name="Gerik K.J."/>
            <person name="Goldberg J."/>
            <person name="Gonzalez-Hilarion S."/>
            <person name="Gujja S."/>
            <person name="Hamlin J.L."/>
            <person name="Hsueh Y.P."/>
            <person name="Ianiri G."/>
            <person name="Jones S."/>
            <person name="Kodira C.D."/>
            <person name="Kozubowski L."/>
            <person name="Lam W."/>
            <person name="Marra M."/>
            <person name="Mesner L.D."/>
            <person name="Mieczkowski P.A."/>
            <person name="Moyrand F."/>
            <person name="Nielsen K."/>
            <person name="Proux C."/>
            <person name="Rossignol T."/>
            <person name="Schein J.E."/>
            <person name="Sun S."/>
            <person name="Wollschlaeger C."/>
            <person name="Wood I.A."/>
            <person name="Zeng Q."/>
            <person name="Neuveglise C."/>
            <person name="Newlon C.S."/>
            <person name="Perfect J.R."/>
            <person name="Lodge J.K."/>
            <person name="Idnurm A."/>
            <person name="Stajich J.E."/>
            <person name="Kronstad J.W."/>
            <person name="Sanyal K."/>
            <person name="Heitman J."/>
            <person name="Fraser J.A."/>
            <person name="Cuomo C.A."/>
            <person name="Dietrich F.S."/>
        </authorList>
    </citation>
    <scope>NUCLEOTIDE SEQUENCE [LARGE SCALE GENOMIC DNA]</scope>
    <source>
        <strain evidence="4">H99 / ATCC 208821 / CBS 10515 / FGSC 9487</strain>
    </source>
</reference>
<dbReference type="PANTHER" id="PTHR40467:SF1">
    <property type="match status" value="1"/>
</dbReference>
<dbReference type="AlphaFoldDB" id="J9VVT5"/>
<feature type="transmembrane region" description="Helical" evidence="2">
    <location>
        <begin position="609"/>
        <end position="627"/>
    </location>
</feature>
<evidence type="ECO:0000313" key="3">
    <source>
        <dbReference type="EMBL" id="AFR96729.2"/>
    </source>
</evidence>
<evidence type="ECO:0000313" key="4">
    <source>
        <dbReference type="Proteomes" id="UP000010091"/>
    </source>
</evidence>
<feature type="region of interest" description="Disordered" evidence="1">
    <location>
        <begin position="1"/>
        <end position="41"/>
    </location>
</feature>
<feature type="transmembrane region" description="Helical" evidence="2">
    <location>
        <begin position="488"/>
        <end position="505"/>
    </location>
</feature>
<feature type="transmembrane region" description="Helical" evidence="2">
    <location>
        <begin position="284"/>
        <end position="304"/>
    </location>
</feature>
<evidence type="ECO:0008006" key="5">
    <source>
        <dbReference type="Google" id="ProtNLM"/>
    </source>
</evidence>
<dbReference type="VEuPathDB" id="FungiDB:CNAG_07739"/>
<feature type="compositionally biased region" description="Basic and acidic residues" evidence="1">
    <location>
        <begin position="90"/>
        <end position="104"/>
    </location>
</feature>
<dbReference type="InterPro" id="IPR039966">
    <property type="entry name" value="C553.12c"/>
</dbReference>
<feature type="transmembrane region" description="Helical" evidence="2">
    <location>
        <begin position="517"/>
        <end position="535"/>
    </location>
</feature>
<keyword evidence="2" id="KW-1133">Transmembrane helix</keyword>
<dbReference type="EMBL" id="CP003827">
    <property type="protein sequence ID" value="AFR96729.2"/>
    <property type="molecule type" value="Genomic_DNA"/>
</dbReference>